<protein>
    <submittedName>
        <fullName evidence="2">Uncharacterized protein</fullName>
    </submittedName>
</protein>
<dbReference type="AlphaFoldDB" id="A0AAV9H0B9"/>
<evidence type="ECO:0000313" key="3">
    <source>
        <dbReference type="Proteomes" id="UP001321760"/>
    </source>
</evidence>
<dbReference type="Proteomes" id="UP001321760">
    <property type="component" value="Unassembled WGS sequence"/>
</dbReference>
<name>A0AAV9H0B9_9PEZI</name>
<reference evidence="2" key="2">
    <citation type="submission" date="2023-05" db="EMBL/GenBank/DDBJ databases">
        <authorList>
            <consortium name="Lawrence Berkeley National Laboratory"/>
            <person name="Steindorff A."/>
            <person name="Hensen N."/>
            <person name="Bonometti L."/>
            <person name="Westerberg I."/>
            <person name="Brannstrom I.O."/>
            <person name="Guillou S."/>
            <person name="Cros-Aarteil S."/>
            <person name="Calhoun S."/>
            <person name="Haridas S."/>
            <person name="Kuo A."/>
            <person name="Mondo S."/>
            <person name="Pangilinan J."/>
            <person name="Riley R."/>
            <person name="Labutti K."/>
            <person name="Andreopoulos B."/>
            <person name="Lipzen A."/>
            <person name="Chen C."/>
            <person name="Yanf M."/>
            <person name="Daum C."/>
            <person name="Ng V."/>
            <person name="Clum A."/>
            <person name="Ohm R."/>
            <person name="Martin F."/>
            <person name="Silar P."/>
            <person name="Natvig D."/>
            <person name="Lalanne C."/>
            <person name="Gautier V."/>
            <person name="Ament-Velasquez S.L."/>
            <person name="Kruys A."/>
            <person name="Hutchinson M.I."/>
            <person name="Powell A.J."/>
            <person name="Barry K."/>
            <person name="Miller A.N."/>
            <person name="Grigoriev I.V."/>
            <person name="Debuchy R."/>
            <person name="Gladieux P."/>
            <person name="Thoren M.H."/>
            <person name="Johannesson H."/>
        </authorList>
    </citation>
    <scope>NUCLEOTIDE SEQUENCE</scope>
    <source>
        <strain evidence="2">PSN243</strain>
    </source>
</reference>
<keyword evidence="3" id="KW-1185">Reference proteome</keyword>
<proteinExistence type="predicted"/>
<reference evidence="2" key="1">
    <citation type="journal article" date="2023" name="Mol. Phylogenet. Evol.">
        <title>Genome-scale phylogeny and comparative genomics of the fungal order Sordariales.</title>
        <authorList>
            <person name="Hensen N."/>
            <person name="Bonometti L."/>
            <person name="Westerberg I."/>
            <person name="Brannstrom I.O."/>
            <person name="Guillou S."/>
            <person name="Cros-Aarteil S."/>
            <person name="Calhoun S."/>
            <person name="Haridas S."/>
            <person name="Kuo A."/>
            <person name="Mondo S."/>
            <person name="Pangilinan J."/>
            <person name="Riley R."/>
            <person name="LaButti K."/>
            <person name="Andreopoulos B."/>
            <person name="Lipzen A."/>
            <person name="Chen C."/>
            <person name="Yan M."/>
            <person name="Daum C."/>
            <person name="Ng V."/>
            <person name="Clum A."/>
            <person name="Steindorff A."/>
            <person name="Ohm R.A."/>
            <person name="Martin F."/>
            <person name="Silar P."/>
            <person name="Natvig D.O."/>
            <person name="Lalanne C."/>
            <person name="Gautier V."/>
            <person name="Ament-Velasquez S.L."/>
            <person name="Kruys A."/>
            <person name="Hutchinson M.I."/>
            <person name="Powell A.J."/>
            <person name="Barry K."/>
            <person name="Miller A.N."/>
            <person name="Grigoriev I.V."/>
            <person name="Debuchy R."/>
            <person name="Gladieux P."/>
            <person name="Hiltunen Thoren M."/>
            <person name="Johannesson H."/>
        </authorList>
    </citation>
    <scope>NUCLEOTIDE SEQUENCE</scope>
    <source>
        <strain evidence="2">PSN243</strain>
    </source>
</reference>
<evidence type="ECO:0000313" key="2">
    <source>
        <dbReference type="EMBL" id="KAK4453644.1"/>
    </source>
</evidence>
<feature type="compositionally biased region" description="Polar residues" evidence="1">
    <location>
        <begin position="18"/>
        <end position="29"/>
    </location>
</feature>
<evidence type="ECO:0000256" key="1">
    <source>
        <dbReference type="SAM" id="MobiDB-lite"/>
    </source>
</evidence>
<organism evidence="2 3">
    <name type="scientific">Podospora aff. communis PSN243</name>
    <dbReference type="NCBI Taxonomy" id="3040156"/>
    <lineage>
        <taxon>Eukaryota</taxon>
        <taxon>Fungi</taxon>
        <taxon>Dikarya</taxon>
        <taxon>Ascomycota</taxon>
        <taxon>Pezizomycotina</taxon>
        <taxon>Sordariomycetes</taxon>
        <taxon>Sordariomycetidae</taxon>
        <taxon>Sordariales</taxon>
        <taxon>Podosporaceae</taxon>
        <taxon>Podospora</taxon>
    </lineage>
</organism>
<dbReference type="EMBL" id="MU865919">
    <property type="protein sequence ID" value="KAK4453644.1"/>
    <property type="molecule type" value="Genomic_DNA"/>
</dbReference>
<gene>
    <name evidence="2" type="ORF">QBC34DRAFT_190095</name>
</gene>
<feature type="region of interest" description="Disordered" evidence="1">
    <location>
        <begin position="1"/>
        <end position="29"/>
    </location>
</feature>
<accession>A0AAV9H0B9</accession>
<sequence>MRCQPAERSTDYAIPRRPSNSTGWLATKRSCQGSPPSYVEYWRETVCSEAAVRWGGDRAAASGQVGRSGRQSCRQDSPGTTTATAILGILGGGNMPFGCYSQSPYSHRTPTADSAVSGRRGGGSDRQVAASTKFSSYNHRAFGDQGDAMAFLCPWLDLTSGRTSRGCFSDWFYQGIKPTMGRGIAPGSIEFTRSSISDFL</sequence>
<comment type="caution">
    <text evidence="2">The sequence shown here is derived from an EMBL/GenBank/DDBJ whole genome shotgun (WGS) entry which is preliminary data.</text>
</comment>